<dbReference type="Proteomes" id="UP000886998">
    <property type="component" value="Unassembled WGS sequence"/>
</dbReference>
<organism evidence="2 3">
    <name type="scientific">Trichonephila inaurata madagascariensis</name>
    <dbReference type="NCBI Taxonomy" id="2747483"/>
    <lineage>
        <taxon>Eukaryota</taxon>
        <taxon>Metazoa</taxon>
        <taxon>Ecdysozoa</taxon>
        <taxon>Arthropoda</taxon>
        <taxon>Chelicerata</taxon>
        <taxon>Arachnida</taxon>
        <taxon>Araneae</taxon>
        <taxon>Araneomorphae</taxon>
        <taxon>Entelegynae</taxon>
        <taxon>Araneoidea</taxon>
        <taxon>Nephilidae</taxon>
        <taxon>Trichonephila</taxon>
        <taxon>Trichonephila inaurata</taxon>
    </lineage>
</organism>
<name>A0A8X7BR16_9ARAC</name>
<protein>
    <submittedName>
        <fullName evidence="2">Uncharacterized protein</fullName>
    </submittedName>
</protein>
<feature type="compositionally biased region" description="Acidic residues" evidence="1">
    <location>
        <begin position="167"/>
        <end position="180"/>
    </location>
</feature>
<evidence type="ECO:0000313" key="2">
    <source>
        <dbReference type="EMBL" id="GFY40590.1"/>
    </source>
</evidence>
<accession>A0A8X7BR16</accession>
<dbReference type="OrthoDB" id="10573260at2759"/>
<gene>
    <name evidence="2" type="primary">NCL1_24064</name>
    <name evidence="2" type="ORF">TNIN_287361</name>
</gene>
<evidence type="ECO:0000256" key="1">
    <source>
        <dbReference type="SAM" id="MobiDB-lite"/>
    </source>
</evidence>
<feature type="region of interest" description="Disordered" evidence="1">
    <location>
        <begin position="161"/>
        <end position="180"/>
    </location>
</feature>
<sequence length="274" mass="30727">MLRYEKKQSDFFQAVNKCLEYVPTAQPANIIKPLYAKLTSSDKASNFRLFKTRKDTRSTIFATNAIPLSRDKIGENIKLGATVLFIDNINNKVYESLQNISQQCGLSNVLGPQIGTYRRSRSKAQKDVYGCLSSHSTRVSVIGWIKTIHLATSPVVIDQVPASSSVDDNDDSWDTESDSDDFRDECSSAVLKKISESKNKPKLSICKNTCDKFTQTESKHLSSSGKKKRKETCEIEDLKALMDALNDLVNVVEHFKLRKNTDCSSNHHCCSHCC</sequence>
<evidence type="ECO:0000313" key="3">
    <source>
        <dbReference type="Proteomes" id="UP000886998"/>
    </source>
</evidence>
<reference evidence="2" key="1">
    <citation type="submission" date="2020-08" db="EMBL/GenBank/DDBJ databases">
        <title>Multicomponent nature underlies the extraordinary mechanical properties of spider dragline silk.</title>
        <authorList>
            <person name="Kono N."/>
            <person name="Nakamura H."/>
            <person name="Mori M."/>
            <person name="Yoshida Y."/>
            <person name="Ohtoshi R."/>
            <person name="Malay A.D."/>
            <person name="Moran D.A.P."/>
            <person name="Tomita M."/>
            <person name="Numata K."/>
            <person name="Arakawa K."/>
        </authorList>
    </citation>
    <scope>NUCLEOTIDE SEQUENCE</scope>
</reference>
<proteinExistence type="predicted"/>
<dbReference type="EMBL" id="BMAV01001986">
    <property type="protein sequence ID" value="GFY40590.1"/>
    <property type="molecule type" value="Genomic_DNA"/>
</dbReference>
<dbReference type="AlphaFoldDB" id="A0A8X7BR16"/>
<keyword evidence="3" id="KW-1185">Reference proteome</keyword>
<comment type="caution">
    <text evidence="2">The sequence shown here is derived from an EMBL/GenBank/DDBJ whole genome shotgun (WGS) entry which is preliminary data.</text>
</comment>